<feature type="compositionally biased region" description="Basic residues" evidence="1">
    <location>
        <begin position="200"/>
        <end position="210"/>
    </location>
</feature>
<dbReference type="SUPFAM" id="SSF53098">
    <property type="entry name" value="Ribonuclease H-like"/>
    <property type="match status" value="1"/>
</dbReference>
<dbReference type="Pfam" id="PF13966">
    <property type="entry name" value="zf-RVT"/>
    <property type="match status" value="1"/>
</dbReference>
<accession>A0A7J6W4V9</accession>
<dbReference type="OrthoDB" id="1113909at2759"/>
<gene>
    <name evidence="3" type="ORF">FRX31_018863</name>
</gene>
<proteinExistence type="predicted"/>
<protein>
    <recommendedName>
        <fullName evidence="2">RNase H type-1 domain-containing protein</fullName>
    </recommendedName>
</protein>
<dbReference type="GO" id="GO:0004523">
    <property type="term" value="F:RNA-DNA hybrid ribonuclease activity"/>
    <property type="evidence" value="ECO:0007669"/>
    <property type="project" value="InterPro"/>
</dbReference>
<evidence type="ECO:0000313" key="3">
    <source>
        <dbReference type="EMBL" id="KAF5191552.1"/>
    </source>
</evidence>
<dbReference type="Gene3D" id="3.60.10.10">
    <property type="entry name" value="Endonuclease/exonuclease/phosphatase"/>
    <property type="match status" value="1"/>
</dbReference>
<dbReference type="InterPro" id="IPR036691">
    <property type="entry name" value="Endo/exonu/phosph_ase_sf"/>
</dbReference>
<dbReference type="Gene3D" id="3.30.420.10">
    <property type="entry name" value="Ribonuclease H-like superfamily/Ribonuclease H"/>
    <property type="match status" value="1"/>
</dbReference>
<dbReference type="Pfam" id="PF13456">
    <property type="entry name" value="RVT_3"/>
    <property type="match status" value="1"/>
</dbReference>
<comment type="caution">
    <text evidence="3">The sequence shown here is derived from an EMBL/GenBank/DDBJ whole genome shotgun (WGS) entry which is preliminary data.</text>
</comment>
<dbReference type="Proteomes" id="UP000554482">
    <property type="component" value="Unassembled WGS sequence"/>
</dbReference>
<dbReference type="AlphaFoldDB" id="A0A7J6W4V9"/>
<dbReference type="PANTHER" id="PTHR33710">
    <property type="entry name" value="BNAC02G09200D PROTEIN"/>
    <property type="match status" value="1"/>
</dbReference>
<organism evidence="3 4">
    <name type="scientific">Thalictrum thalictroides</name>
    <name type="common">Rue-anemone</name>
    <name type="synonym">Anemone thalictroides</name>
    <dbReference type="NCBI Taxonomy" id="46969"/>
    <lineage>
        <taxon>Eukaryota</taxon>
        <taxon>Viridiplantae</taxon>
        <taxon>Streptophyta</taxon>
        <taxon>Embryophyta</taxon>
        <taxon>Tracheophyta</taxon>
        <taxon>Spermatophyta</taxon>
        <taxon>Magnoliopsida</taxon>
        <taxon>Ranunculales</taxon>
        <taxon>Ranunculaceae</taxon>
        <taxon>Thalictroideae</taxon>
        <taxon>Thalictrum</taxon>
    </lineage>
</organism>
<dbReference type="InterPro" id="IPR044730">
    <property type="entry name" value="RNase_H-like_dom_plant"/>
</dbReference>
<dbReference type="CDD" id="cd06222">
    <property type="entry name" value="RNase_H_like"/>
    <property type="match status" value="1"/>
</dbReference>
<dbReference type="GO" id="GO:0003676">
    <property type="term" value="F:nucleic acid binding"/>
    <property type="evidence" value="ECO:0007669"/>
    <property type="project" value="InterPro"/>
</dbReference>
<reference evidence="3 4" key="1">
    <citation type="submission" date="2020-06" db="EMBL/GenBank/DDBJ databases">
        <title>Transcriptomic and genomic resources for Thalictrum thalictroides and T. hernandezii: Facilitating candidate gene discovery in an emerging model plant lineage.</title>
        <authorList>
            <person name="Arias T."/>
            <person name="Riano-Pachon D.M."/>
            <person name="Di Stilio V.S."/>
        </authorList>
    </citation>
    <scope>NUCLEOTIDE SEQUENCE [LARGE SCALE GENOMIC DNA]</scope>
    <source>
        <strain evidence="4">cv. WT478/WT964</strain>
        <tissue evidence="3">Leaves</tissue>
    </source>
</reference>
<sequence length="1096" mass="123278">MATSSEAPVSIPLGFGAKRHQICFDGGPLMSNQVVQQQQSNNQTIEDDVSKKASYAEKTKERLRQLVDLATLPIPSKRGEKPAIKIPAKYVEKGLEACKSALVGRLDLKNLKIEQIKAEITKEWGLEAPVRISPLGRGYIMVRFGNEDDMKRVWFGGPWYLNKQLVRVLKKKMEEQGKNEKGKGVVNEVATTSEPTLNKNQRKNQRRKTNKEKAAAAKNAVVVEGLQEKDLMKAQETQATNREIIAVVVEDSPVEKSPLSVPNNEGHNTGVMEESLLEQSSSSVPNQQSQGIDGINAVVVEDSAEEQSPLMVPNTLESGAAMVVEESVSDKSPLVVHLPGNDSVGEDEVFWSQLPSTEAAGAIITVTGSSPAVILATQSNIEAAQGPEKEAATLLQACWTDLTESKKGACTEAEWQTPKQKHKKKPSSQGSIMATRAKGDFNVVLRHEEKKGGRLTPNNAIVEFSNWMDNCQLLEAPSSGLKYTWCNHQEGRRRIFSRIDRAFYNSSWASLFSGWQVKVHSRLQSDHAPLIGLTQQIPRPTNSPFKFNKAWLLHENFWELVCHSWSQPVRGAPIFRVQQKLKRLKQDLKVWNKQVFGDIEGKIMAAEQELLDWEELAEDDHENDHTSWKAIIELKREDGTYINDQDQLKAYIVDHFTQKFAHEETTHDPDLLAMIPNVVGEAENNFLTAIPSDNEVTEAVFNLNPDSSPGPDGIQPSNMPKWVDMEDRRVWKHSNSGKFSVAEAYEYLRRRSAEPWWAKKVWRRAMHPRLSGMAWKICRGKIPIDSVIKKHGVNLASRCFLCCKEVEDLDHLIWDCERSKKLWDWLANCFQFQNDFTNLQQALFKCDRSSSLIKDLWNVGVMATMVELWKGRNIVAFQNIGFNDGKVRGDVRKWLRCAHKLSGGSNYSVDNTVMNKLNLSLKWDKAPTVKLCRWYPPRPPFVKLNTDGASRGNPGTAGLGAVIRDYEGNVLSAVCQGLHPMTNFLAECWAIVVGLEWAASQGHSHIWMESDSTAAVQAFGNEKVPWSMEARWVNAIAELHHVVISSTWREVNFSADLLANRGADLGPDINETFVGRPPFLRRVEDPYCCYPRFRSF</sequence>
<feature type="region of interest" description="Disordered" evidence="1">
    <location>
        <begin position="410"/>
        <end position="430"/>
    </location>
</feature>
<dbReference type="EMBL" id="JABWDY010022695">
    <property type="protein sequence ID" value="KAF5191552.1"/>
    <property type="molecule type" value="Genomic_DNA"/>
</dbReference>
<dbReference type="InterPro" id="IPR012337">
    <property type="entry name" value="RNaseH-like_sf"/>
</dbReference>
<dbReference type="InterPro" id="IPR026960">
    <property type="entry name" value="RVT-Znf"/>
</dbReference>
<dbReference type="PANTHER" id="PTHR33710:SF64">
    <property type="entry name" value="ENDONUCLEASE_EXONUCLEASE_PHOSPHATASE DOMAIN-CONTAINING PROTEIN"/>
    <property type="match status" value="1"/>
</dbReference>
<dbReference type="InterPro" id="IPR002156">
    <property type="entry name" value="RNaseH_domain"/>
</dbReference>
<keyword evidence="4" id="KW-1185">Reference proteome</keyword>
<feature type="domain" description="RNase H type-1" evidence="2">
    <location>
        <begin position="938"/>
        <end position="1064"/>
    </location>
</feature>
<dbReference type="PROSITE" id="PS50879">
    <property type="entry name" value="RNASE_H_1"/>
    <property type="match status" value="1"/>
</dbReference>
<feature type="region of interest" description="Disordered" evidence="1">
    <location>
        <begin position="177"/>
        <end position="216"/>
    </location>
</feature>
<dbReference type="Pfam" id="PF14111">
    <property type="entry name" value="DUF4283"/>
    <property type="match status" value="1"/>
</dbReference>
<evidence type="ECO:0000313" key="4">
    <source>
        <dbReference type="Proteomes" id="UP000554482"/>
    </source>
</evidence>
<evidence type="ECO:0000259" key="2">
    <source>
        <dbReference type="PROSITE" id="PS50879"/>
    </source>
</evidence>
<name>A0A7J6W4V9_THATH</name>
<dbReference type="InterPro" id="IPR036397">
    <property type="entry name" value="RNaseH_sf"/>
</dbReference>
<evidence type="ECO:0000256" key="1">
    <source>
        <dbReference type="SAM" id="MobiDB-lite"/>
    </source>
</evidence>
<dbReference type="SUPFAM" id="SSF56219">
    <property type="entry name" value="DNase I-like"/>
    <property type="match status" value="1"/>
</dbReference>
<dbReference type="InterPro" id="IPR025558">
    <property type="entry name" value="DUF4283"/>
</dbReference>
<feature type="compositionally biased region" description="Polar residues" evidence="1">
    <location>
        <begin position="189"/>
        <end position="199"/>
    </location>
</feature>